<feature type="region of interest" description="Disordered" evidence="1">
    <location>
        <begin position="11"/>
        <end position="31"/>
    </location>
</feature>
<protein>
    <recommendedName>
        <fullName evidence="4">Lipoprotein</fullName>
    </recommendedName>
</protein>
<dbReference type="AlphaFoldDB" id="A0A1Q4VG21"/>
<comment type="caution">
    <text evidence="2">The sequence shown here is derived from an EMBL/GenBank/DDBJ whole genome shotgun (WGS) entry which is preliminary data.</text>
</comment>
<dbReference type="Proteomes" id="UP000186455">
    <property type="component" value="Unassembled WGS sequence"/>
</dbReference>
<reference evidence="2 3" key="1">
    <citation type="submission" date="2015-06" db="EMBL/GenBank/DDBJ databases">
        <title>Cloning and characterization of the uncialamcin biosynthetic gene cluster.</title>
        <authorList>
            <person name="Yan X."/>
            <person name="Huang T."/>
            <person name="Ge H."/>
            <person name="Shen B."/>
        </authorList>
    </citation>
    <scope>NUCLEOTIDE SEQUENCE [LARGE SCALE GENOMIC DNA]</scope>
    <source>
        <strain evidence="2 3">DCA2648</strain>
    </source>
</reference>
<accession>A0A1Q4VG21</accession>
<keyword evidence="3" id="KW-1185">Reference proteome</keyword>
<proteinExistence type="predicted"/>
<evidence type="ECO:0000313" key="2">
    <source>
        <dbReference type="EMBL" id="OKH96780.1"/>
    </source>
</evidence>
<name>A0A1Q4VG21_9ACTN</name>
<gene>
    <name evidence="2" type="ORF">AB852_06320</name>
</gene>
<evidence type="ECO:0000313" key="3">
    <source>
        <dbReference type="Proteomes" id="UP000186455"/>
    </source>
</evidence>
<evidence type="ECO:0008006" key="4">
    <source>
        <dbReference type="Google" id="ProtNLM"/>
    </source>
</evidence>
<dbReference type="STRING" id="1048205.AB852_06320"/>
<dbReference type="EMBL" id="LFBV01000001">
    <property type="protein sequence ID" value="OKH96780.1"/>
    <property type="molecule type" value="Genomic_DNA"/>
</dbReference>
<evidence type="ECO:0000256" key="1">
    <source>
        <dbReference type="SAM" id="MobiDB-lite"/>
    </source>
</evidence>
<organism evidence="2 3">
    <name type="scientific">Streptomyces uncialis</name>
    <dbReference type="NCBI Taxonomy" id="1048205"/>
    <lineage>
        <taxon>Bacteria</taxon>
        <taxon>Bacillati</taxon>
        <taxon>Actinomycetota</taxon>
        <taxon>Actinomycetes</taxon>
        <taxon>Kitasatosporales</taxon>
        <taxon>Streptomycetaceae</taxon>
        <taxon>Streptomyces</taxon>
    </lineage>
</organism>
<sequence>MLTVLLAGCGGASDAEKSSGNEATGGKATVGGAGSPCALPVSFDLVKDWEAGATDAASAAPNPRGTVSLVCEISGNAAGTPGLLRVWAGGTEKDPERALKEFVDGFTLRPVTADHSGFAAGGLKGAEVVYAEKSGTEKAMANRSRAFAVGTGKGVVIVHLWGSADAEAGLRTAYELAKRTVRPSG</sequence>
<dbReference type="InterPro" id="IPR044058">
    <property type="entry name" value="Lipoprotein_23"/>
</dbReference>
<dbReference type="Pfam" id="PF18966">
    <property type="entry name" value="Lipoprotein_23"/>
    <property type="match status" value="1"/>
</dbReference>